<proteinExistence type="predicted"/>
<dbReference type="AlphaFoldDB" id="A0A6G1GQ91"/>
<dbReference type="Proteomes" id="UP000800041">
    <property type="component" value="Unassembled WGS sequence"/>
</dbReference>
<evidence type="ECO:0000313" key="1">
    <source>
        <dbReference type="EMBL" id="KAF1982984.1"/>
    </source>
</evidence>
<gene>
    <name evidence="1" type="ORF">K402DRAFT_339382</name>
</gene>
<accession>A0A6G1GQ91</accession>
<sequence>MAHNAHNIPWQNIAADLKYIEKRFPLCSGRTNMFPMHKPGQAGRWNHFVRVFTKTIEDCVVSERSKYSDAYEPFADDEPVISKDVAARIGGTVTRYCQATFHGQWDKSHCVHCYHYHWEPWMGSSPEKWGSKLNDPKHNPKCSCVTSHTSATMSAFLVDWRRHSMDPYPSDSLEITKILILHREMETLLRLVAHPGFCLSKRWSQCCEMCWGKKCGMEEMLDMTLMAYICLNVLYLHPETWDEQYRKARDKMDYRKTSAYQMMLVRCTRVVNKDLDTHMYPHREFFGVPRNMFPCQGCWDNSEFGTGDLQEIALQKEYLPNNSNIPEAINILGSKGLPVELSLEILELADYRPAGRLPIPDDPLHVRNAQELRKYLRYCWKMLVNIRLLCQESGETINWEEKVADCVWKLWGQDFPKMLERTYPYGEEDRAVFVDVDKLGRLKKV</sequence>
<keyword evidence="2" id="KW-1185">Reference proteome</keyword>
<reference evidence="1" key="1">
    <citation type="journal article" date="2020" name="Stud. Mycol.">
        <title>101 Dothideomycetes genomes: a test case for predicting lifestyles and emergence of pathogens.</title>
        <authorList>
            <person name="Haridas S."/>
            <person name="Albert R."/>
            <person name="Binder M."/>
            <person name="Bloem J."/>
            <person name="Labutti K."/>
            <person name="Salamov A."/>
            <person name="Andreopoulos B."/>
            <person name="Baker S."/>
            <person name="Barry K."/>
            <person name="Bills G."/>
            <person name="Bluhm B."/>
            <person name="Cannon C."/>
            <person name="Castanera R."/>
            <person name="Culley D."/>
            <person name="Daum C."/>
            <person name="Ezra D."/>
            <person name="Gonzalez J."/>
            <person name="Henrissat B."/>
            <person name="Kuo A."/>
            <person name="Liang C."/>
            <person name="Lipzen A."/>
            <person name="Lutzoni F."/>
            <person name="Magnuson J."/>
            <person name="Mondo S."/>
            <person name="Nolan M."/>
            <person name="Ohm R."/>
            <person name="Pangilinan J."/>
            <person name="Park H.-J."/>
            <person name="Ramirez L."/>
            <person name="Alfaro M."/>
            <person name="Sun H."/>
            <person name="Tritt A."/>
            <person name="Yoshinaga Y."/>
            <person name="Zwiers L.-H."/>
            <person name="Turgeon B."/>
            <person name="Goodwin S."/>
            <person name="Spatafora J."/>
            <person name="Crous P."/>
            <person name="Grigoriev I."/>
        </authorList>
    </citation>
    <scope>NUCLEOTIDE SEQUENCE</scope>
    <source>
        <strain evidence="1">CBS 113979</strain>
    </source>
</reference>
<protein>
    <submittedName>
        <fullName evidence="1">Uncharacterized protein</fullName>
    </submittedName>
</protein>
<organism evidence="1 2">
    <name type="scientific">Aulographum hederae CBS 113979</name>
    <dbReference type="NCBI Taxonomy" id="1176131"/>
    <lineage>
        <taxon>Eukaryota</taxon>
        <taxon>Fungi</taxon>
        <taxon>Dikarya</taxon>
        <taxon>Ascomycota</taxon>
        <taxon>Pezizomycotina</taxon>
        <taxon>Dothideomycetes</taxon>
        <taxon>Pleosporomycetidae</taxon>
        <taxon>Aulographales</taxon>
        <taxon>Aulographaceae</taxon>
    </lineage>
</organism>
<dbReference type="OrthoDB" id="3204049at2759"/>
<evidence type="ECO:0000313" key="2">
    <source>
        <dbReference type="Proteomes" id="UP000800041"/>
    </source>
</evidence>
<dbReference type="EMBL" id="ML977179">
    <property type="protein sequence ID" value="KAF1982984.1"/>
    <property type="molecule type" value="Genomic_DNA"/>
</dbReference>
<name>A0A6G1GQ91_9PEZI</name>